<dbReference type="InterPro" id="IPR042095">
    <property type="entry name" value="SUMF_sf"/>
</dbReference>
<dbReference type="InterPro" id="IPR051043">
    <property type="entry name" value="Sulfatase_Mod_Factor_Kinase"/>
</dbReference>
<keyword evidence="3" id="KW-1185">Reference proteome</keyword>
<name>A0A4S3M4E1_9FLAO</name>
<dbReference type="Gene3D" id="3.90.1580.10">
    <property type="entry name" value="paralog of FGE (formylglycine-generating enzyme)"/>
    <property type="match status" value="1"/>
</dbReference>
<sequence>MRLIVLPLLYSILLLVGCKDATSKVSNSQEIAKAAMEESADPPENMVYIPGGSFTMGAPESDTQAWPHEHPAHPVTVDPFYIDKTEVTNEQFAAFVEATGYVTVAERAIDWEDLKTQVPPGTPKPHDSVLLPGSLVFRQPSQPVRNLQDYSQWWEWKIGANWRHPKGPDSNLDGLEHHPVVHIALEDAIAYCEWAGHRLPTEAEWEFAARGALTNKRYPWGSEREKLESSTNSWTGEFPMANDKEDGYVTTAPVSTYPPNGYGLYDMAGNVWEWTSDWYNSKYYSWALQQGVVNNPKGAPEHYNPTQPYVKQKVVKGGSFLCSDSYCASYRVSARMATDIDSGQEHLGFRTVKDVE</sequence>
<feature type="domain" description="Sulfatase-modifying factor enzyme-like" evidence="1">
    <location>
        <begin position="44"/>
        <end position="353"/>
    </location>
</feature>
<evidence type="ECO:0000259" key="1">
    <source>
        <dbReference type="Pfam" id="PF03781"/>
    </source>
</evidence>
<proteinExistence type="predicted"/>
<gene>
    <name evidence="2" type="ORF">E7Z59_04940</name>
</gene>
<evidence type="ECO:0000313" key="3">
    <source>
        <dbReference type="Proteomes" id="UP000305939"/>
    </source>
</evidence>
<comment type="caution">
    <text evidence="2">The sequence shown here is derived from an EMBL/GenBank/DDBJ whole genome shotgun (WGS) entry which is preliminary data.</text>
</comment>
<dbReference type="EMBL" id="SSMC01000001">
    <property type="protein sequence ID" value="THD69675.1"/>
    <property type="molecule type" value="Genomic_DNA"/>
</dbReference>
<dbReference type="InterPro" id="IPR016187">
    <property type="entry name" value="CTDL_fold"/>
</dbReference>
<dbReference type="RefSeq" id="WP_136335165.1">
    <property type="nucleotide sequence ID" value="NZ_QXMP01000002.1"/>
</dbReference>
<dbReference type="AlphaFoldDB" id="A0A4S3M4E1"/>
<dbReference type="PROSITE" id="PS51257">
    <property type="entry name" value="PROKAR_LIPOPROTEIN"/>
    <property type="match status" value="1"/>
</dbReference>
<dbReference type="Pfam" id="PF03781">
    <property type="entry name" value="FGE-sulfatase"/>
    <property type="match status" value="1"/>
</dbReference>
<dbReference type="GO" id="GO:0120147">
    <property type="term" value="F:formylglycine-generating oxidase activity"/>
    <property type="evidence" value="ECO:0007669"/>
    <property type="project" value="TreeGrafter"/>
</dbReference>
<dbReference type="PANTHER" id="PTHR23150:SF19">
    <property type="entry name" value="FORMYLGLYCINE-GENERATING ENZYME"/>
    <property type="match status" value="1"/>
</dbReference>
<dbReference type="InterPro" id="IPR005532">
    <property type="entry name" value="SUMF_dom"/>
</dbReference>
<protein>
    <submittedName>
        <fullName evidence="2">Formylglycine-generating enzyme family protein</fullName>
    </submittedName>
</protein>
<dbReference type="OrthoDB" id="9768004at2"/>
<dbReference type="PANTHER" id="PTHR23150">
    <property type="entry name" value="SULFATASE MODIFYING FACTOR 1, 2"/>
    <property type="match status" value="1"/>
</dbReference>
<organism evidence="2 3">
    <name type="scientific">Robertkochia marina</name>
    <dbReference type="NCBI Taxonomy" id="1227945"/>
    <lineage>
        <taxon>Bacteria</taxon>
        <taxon>Pseudomonadati</taxon>
        <taxon>Bacteroidota</taxon>
        <taxon>Flavobacteriia</taxon>
        <taxon>Flavobacteriales</taxon>
        <taxon>Flavobacteriaceae</taxon>
        <taxon>Robertkochia</taxon>
    </lineage>
</organism>
<evidence type="ECO:0000313" key="2">
    <source>
        <dbReference type="EMBL" id="THD69675.1"/>
    </source>
</evidence>
<reference evidence="2 3" key="1">
    <citation type="submission" date="2019-04" db="EMBL/GenBank/DDBJ databases">
        <title>Draft genome sequence of Robertkochia marina CC-AMO-30D.</title>
        <authorList>
            <person name="Hameed A."/>
            <person name="Lin S.-Y."/>
            <person name="Shahina M."/>
            <person name="Lai W.-A."/>
            <person name="Young C.-C."/>
        </authorList>
    </citation>
    <scope>NUCLEOTIDE SEQUENCE [LARGE SCALE GENOMIC DNA]</scope>
    <source>
        <strain evidence="2 3">CC-AMO-30D</strain>
    </source>
</reference>
<accession>A0A4S3M4E1</accession>
<dbReference type="Proteomes" id="UP000305939">
    <property type="component" value="Unassembled WGS sequence"/>
</dbReference>
<dbReference type="SUPFAM" id="SSF56436">
    <property type="entry name" value="C-type lectin-like"/>
    <property type="match status" value="1"/>
</dbReference>